<name>A0AAP0I3L1_9MAGN</name>
<dbReference type="AlphaFoldDB" id="A0AAP0I3L1"/>
<evidence type="ECO:0000313" key="2">
    <source>
        <dbReference type="Proteomes" id="UP001420932"/>
    </source>
</evidence>
<organism evidence="1 2">
    <name type="scientific">Stephania yunnanensis</name>
    <dbReference type="NCBI Taxonomy" id="152371"/>
    <lineage>
        <taxon>Eukaryota</taxon>
        <taxon>Viridiplantae</taxon>
        <taxon>Streptophyta</taxon>
        <taxon>Embryophyta</taxon>
        <taxon>Tracheophyta</taxon>
        <taxon>Spermatophyta</taxon>
        <taxon>Magnoliopsida</taxon>
        <taxon>Ranunculales</taxon>
        <taxon>Menispermaceae</taxon>
        <taxon>Menispermoideae</taxon>
        <taxon>Cissampelideae</taxon>
        <taxon>Stephania</taxon>
    </lineage>
</organism>
<sequence>MGNSKNALIALTVPLLYVRDQDSVDDKATTCGQFDHGLVLQPPNIASKPSLHH</sequence>
<comment type="caution">
    <text evidence="1">The sequence shown here is derived from an EMBL/GenBank/DDBJ whole genome shotgun (WGS) entry which is preliminary data.</text>
</comment>
<reference evidence="1 2" key="1">
    <citation type="submission" date="2024-01" db="EMBL/GenBank/DDBJ databases">
        <title>Genome assemblies of Stephania.</title>
        <authorList>
            <person name="Yang L."/>
        </authorList>
    </citation>
    <scope>NUCLEOTIDE SEQUENCE [LARGE SCALE GENOMIC DNA]</scope>
    <source>
        <strain evidence="1">YNDBR</strain>
        <tissue evidence="1">Leaf</tissue>
    </source>
</reference>
<keyword evidence="2" id="KW-1185">Reference proteome</keyword>
<gene>
    <name evidence="1" type="ORF">Syun_023681</name>
</gene>
<accession>A0AAP0I3L1</accession>
<dbReference type="Proteomes" id="UP001420932">
    <property type="component" value="Unassembled WGS sequence"/>
</dbReference>
<dbReference type="EMBL" id="JBBNAF010000010">
    <property type="protein sequence ID" value="KAK9107670.1"/>
    <property type="molecule type" value="Genomic_DNA"/>
</dbReference>
<evidence type="ECO:0000313" key="1">
    <source>
        <dbReference type="EMBL" id="KAK9107670.1"/>
    </source>
</evidence>
<proteinExistence type="predicted"/>
<protein>
    <submittedName>
        <fullName evidence="1">Uncharacterized protein</fullName>
    </submittedName>
</protein>